<name>A0ABR4ARA5_9LECA</name>
<reference evidence="2 3" key="1">
    <citation type="submission" date="2024-09" db="EMBL/GenBank/DDBJ databases">
        <title>Rethinking Asexuality: The Enigmatic Case of Functional Sexual Genes in Lepraria (Stereocaulaceae).</title>
        <authorList>
            <person name="Doellman M."/>
            <person name="Sun Y."/>
            <person name="Barcenas-Pena A."/>
            <person name="Lumbsch H.T."/>
            <person name="Grewe F."/>
        </authorList>
    </citation>
    <scope>NUCLEOTIDE SEQUENCE [LARGE SCALE GENOMIC DNA]</scope>
    <source>
        <strain evidence="2 3">Mercado 3170</strain>
    </source>
</reference>
<evidence type="ECO:0000256" key="1">
    <source>
        <dbReference type="SAM" id="MobiDB-lite"/>
    </source>
</evidence>
<accession>A0ABR4ARA5</accession>
<sequence>MQYYYQTDLYNIKSPNRKAQAIKMMGNNTSTTVAEDTPSSISAPGRRVSSILSAGSRSNASHSDPGRKHSSKLSDSRNSSSSPAGSRRPSSRLNSASTTVEPEVQVQAPAPIAQMFPARPNLDHLTAPMDPIGMTPLQIWNTVPNAIMGPRAAALAMAANPPSVPAPEPLPSTRDHILNEEDEYHEEAEVGDEETANDEEEDSDLEQHINDFKQHRDSLILELMRVQAAAAAAAATDTFTTANKSSTTTTHRRQPGRKAKKSELKFIERAFSSCSCSSSSVATITASRRGLRMHASRRYPVVVSEDVPARNTRSRRAGRGGAEFGFGELEVVLRRMRGGRGSGKEVRG</sequence>
<feature type="region of interest" description="Disordered" evidence="1">
    <location>
        <begin position="242"/>
        <end position="261"/>
    </location>
</feature>
<keyword evidence="3" id="KW-1185">Reference proteome</keyword>
<evidence type="ECO:0000313" key="3">
    <source>
        <dbReference type="Proteomes" id="UP001590950"/>
    </source>
</evidence>
<feature type="region of interest" description="Disordered" evidence="1">
    <location>
        <begin position="184"/>
        <end position="204"/>
    </location>
</feature>
<protein>
    <submittedName>
        <fullName evidence="2">Uncharacterized protein</fullName>
    </submittedName>
</protein>
<evidence type="ECO:0000313" key="2">
    <source>
        <dbReference type="EMBL" id="KAL2048223.1"/>
    </source>
</evidence>
<feature type="compositionally biased region" description="Low complexity" evidence="1">
    <location>
        <begin position="76"/>
        <end position="92"/>
    </location>
</feature>
<gene>
    <name evidence="2" type="ORF">N7G274_000134</name>
</gene>
<feature type="compositionally biased region" description="Polar residues" evidence="1">
    <location>
        <begin position="50"/>
        <end position="62"/>
    </location>
</feature>
<feature type="region of interest" description="Disordered" evidence="1">
    <location>
        <begin position="30"/>
        <end position="102"/>
    </location>
</feature>
<dbReference type="EMBL" id="JBEFKJ010000001">
    <property type="protein sequence ID" value="KAL2048223.1"/>
    <property type="molecule type" value="Genomic_DNA"/>
</dbReference>
<feature type="compositionally biased region" description="Polar residues" evidence="1">
    <location>
        <begin position="30"/>
        <end position="42"/>
    </location>
</feature>
<proteinExistence type="predicted"/>
<dbReference type="Proteomes" id="UP001590950">
    <property type="component" value="Unassembled WGS sequence"/>
</dbReference>
<feature type="compositionally biased region" description="Basic residues" evidence="1">
    <location>
        <begin position="250"/>
        <end position="260"/>
    </location>
</feature>
<feature type="compositionally biased region" description="Basic and acidic residues" evidence="1">
    <location>
        <begin position="64"/>
        <end position="75"/>
    </location>
</feature>
<comment type="caution">
    <text evidence="2">The sequence shown here is derived from an EMBL/GenBank/DDBJ whole genome shotgun (WGS) entry which is preliminary data.</text>
</comment>
<organism evidence="2 3">
    <name type="scientific">Stereocaulon virgatum</name>
    <dbReference type="NCBI Taxonomy" id="373712"/>
    <lineage>
        <taxon>Eukaryota</taxon>
        <taxon>Fungi</taxon>
        <taxon>Dikarya</taxon>
        <taxon>Ascomycota</taxon>
        <taxon>Pezizomycotina</taxon>
        <taxon>Lecanoromycetes</taxon>
        <taxon>OSLEUM clade</taxon>
        <taxon>Lecanoromycetidae</taxon>
        <taxon>Lecanorales</taxon>
        <taxon>Lecanorineae</taxon>
        <taxon>Stereocaulaceae</taxon>
        <taxon>Stereocaulon</taxon>
    </lineage>
</organism>